<comment type="caution">
    <text evidence="2">The sequence shown here is derived from an EMBL/GenBank/DDBJ whole genome shotgun (WGS) entry which is preliminary data.</text>
</comment>
<dbReference type="RefSeq" id="WP_207895792.1">
    <property type="nucleotide sequence ID" value="NZ_SMBZ01000069.1"/>
</dbReference>
<sequence>MRYLKLKTRDPIYLPILDKLIQEAKSSSETERLILYNLSRSLTQDLTENQYKIIINEIVNYYENYRRRWDNSKEKENQFKSWVIQQTMLRSYFIKGIFLDDIRNPNDVKVYLPEKEQIKYLCRDWVVVRSFSEFKTYVENNEIPTHISLDHDLGCNEYAEEYPSGYHACKWLAHYLRKKEPFGLPIVLCHSQNPIGKENIEYYWDNFLKSKKIIKL</sequence>
<evidence type="ECO:0000313" key="2">
    <source>
        <dbReference type="EMBL" id="TCV05731.1"/>
    </source>
</evidence>
<accession>A0A4R3VIV1</accession>
<proteinExistence type="predicted"/>
<name>A0A4R3VIV1_9SPHI</name>
<evidence type="ECO:0000259" key="1">
    <source>
        <dbReference type="Pfam" id="PF20274"/>
    </source>
</evidence>
<feature type="domain" description="Cyclic-phosphate processing Receiver" evidence="1">
    <location>
        <begin position="97"/>
        <end position="204"/>
    </location>
</feature>
<dbReference type="Pfam" id="PF20274">
    <property type="entry name" value="cREC_REC"/>
    <property type="match status" value="1"/>
</dbReference>
<dbReference type="InterPro" id="IPR046909">
    <property type="entry name" value="cREC_REC"/>
</dbReference>
<organism evidence="2 3">
    <name type="scientific">Sphingobacterium alimentarium</name>
    <dbReference type="NCBI Taxonomy" id="797292"/>
    <lineage>
        <taxon>Bacteria</taxon>
        <taxon>Pseudomonadati</taxon>
        <taxon>Bacteroidota</taxon>
        <taxon>Sphingobacteriia</taxon>
        <taxon>Sphingobacteriales</taxon>
        <taxon>Sphingobacteriaceae</taxon>
        <taxon>Sphingobacterium</taxon>
    </lineage>
</organism>
<dbReference type="Proteomes" id="UP000295197">
    <property type="component" value="Unassembled WGS sequence"/>
</dbReference>
<reference evidence="2 3" key="1">
    <citation type="submission" date="2019-03" db="EMBL/GenBank/DDBJ databases">
        <title>Genomic Encyclopedia of Type Strains, Phase IV (KMG-IV): sequencing the most valuable type-strain genomes for metagenomic binning, comparative biology and taxonomic classification.</title>
        <authorList>
            <person name="Goeker M."/>
        </authorList>
    </citation>
    <scope>NUCLEOTIDE SEQUENCE [LARGE SCALE GENOMIC DNA]</scope>
    <source>
        <strain evidence="2 3">DSM 22362</strain>
    </source>
</reference>
<dbReference type="AlphaFoldDB" id="A0A4R3VIV1"/>
<protein>
    <recommendedName>
        <fullName evidence="1">Cyclic-phosphate processing Receiver domain-containing protein</fullName>
    </recommendedName>
</protein>
<dbReference type="EMBL" id="SMBZ01000069">
    <property type="protein sequence ID" value="TCV05731.1"/>
    <property type="molecule type" value="Genomic_DNA"/>
</dbReference>
<evidence type="ECO:0000313" key="3">
    <source>
        <dbReference type="Proteomes" id="UP000295197"/>
    </source>
</evidence>
<keyword evidence="3" id="KW-1185">Reference proteome</keyword>
<gene>
    <name evidence="2" type="ORF">EDC17_106910</name>
</gene>